<dbReference type="RefSeq" id="WP_343911429.1">
    <property type="nucleotide sequence ID" value="NZ_BAAAGE010000001.1"/>
</dbReference>
<organism evidence="1 2">
    <name type="scientific">Aquimarina litoralis</name>
    <dbReference type="NCBI Taxonomy" id="584605"/>
    <lineage>
        <taxon>Bacteria</taxon>
        <taxon>Pseudomonadati</taxon>
        <taxon>Bacteroidota</taxon>
        <taxon>Flavobacteriia</taxon>
        <taxon>Flavobacteriales</taxon>
        <taxon>Flavobacteriaceae</taxon>
        <taxon>Aquimarina</taxon>
    </lineage>
</organism>
<comment type="caution">
    <text evidence="1">The sequence shown here is derived from an EMBL/GenBank/DDBJ whole genome shotgun (WGS) entry which is preliminary data.</text>
</comment>
<dbReference type="Proteomes" id="UP001501758">
    <property type="component" value="Unassembled WGS sequence"/>
</dbReference>
<gene>
    <name evidence="1" type="ORF">GCM10009430_11860</name>
</gene>
<accession>A0ABP3TRE9</accession>
<evidence type="ECO:0000313" key="1">
    <source>
        <dbReference type="EMBL" id="GAA0716296.1"/>
    </source>
</evidence>
<sequence length="101" mass="12234">MIYKNDIIKRLIQAILKEISLTKERIRRKKKRNKKYNKIDSILKPQNSEDLLNKKRLDHYIELLKSLPFYDQKIVHKGSIVQQQNLITKTKREIHKPKLSR</sequence>
<reference evidence="2" key="1">
    <citation type="journal article" date="2019" name="Int. J. Syst. Evol. Microbiol.">
        <title>The Global Catalogue of Microorganisms (GCM) 10K type strain sequencing project: providing services to taxonomists for standard genome sequencing and annotation.</title>
        <authorList>
            <consortium name="The Broad Institute Genomics Platform"/>
            <consortium name="The Broad Institute Genome Sequencing Center for Infectious Disease"/>
            <person name="Wu L."/>
            <person name="Ma J."/>
        </authorList>
    </citation>
    <scope>NUCLEOTIDE SEQUENCE [LARGE SCALE GENOMIC DNA]</scope>
    <source>
        <strain evidence="2">JCM 15974</strain>
    </source>
</reference>
<name>A0ABP3TRE9_9FLAO</name>
<evidence type="ECO:0000313" key="2">
    <source>
        <dbReference type="Proteomes" id="UP001501758"/>
    </source>
</evidence>
<dbReference type="EMBL" id="BAAAGE010000001">
    <property type="protein sequence ID" value="GAA0716296.1"/>
    <property type="molecule type" value="Genomic_DNA"/>
</dbReference>
<proteinExistence type="predicted"/>
<protein>
    <submittedName>
        <fullName evidence="1">Uncharacterized protein</fullName>
    </submittedName>
</protein>
<keyword evidence="2" id="KW-1185">Reference proteome</keyword>